<dbReference type="STRING" id="396268.IV45_GL000715"/>
<reference evidence="5 6" key="1">
    <citation type="journal article" date="2015" name="Genome Announc.">
        <title>Expanding the biotechnology potential of lactobacilli through comparative genomics of 213 strains and associated genera.</title>
        <authorList>
            <person name="Sun Z."/>
            <person name="Harris H.M."/>
            <person name="McCann A."/>
            <person name="Guo C."/>
            <person name="Argimon S."/>
            <person name="Zhang W."/>
            <person name="Yang X."/>
            <person name="Jeffery I.B."/>
            <person name="Cooney J.C."/>
            <person name="Kagawa T.F."/>
            <person name="Liu W."/>
            <person name="Song Y."/>
            <person name="Salvetti E."/>
            <person name="Wrobel A."/>
            <person name="Rasinkangas P."/>
            <person name="Parkhill J."/>
            <person name="Rea M.C."/>
            <person name="O'Sullivan O."/>
            <person name="Ritari J."/>
            <person name="Douillard F.P."/>
            <person name="Paul Ross R."/>
            <person name="Yang R."/>
            <person name="Briner A.E."/>
            <person name="Felis G.E."/>
            <person name="de Vos W.M."/>
            <person name="Barrangou R."/>
            <person name="Klaenhammer T.R."/>
            <person name="Caufield P.W."/>
            <person name="Cui Y."/>
            <person name="Zhang H."/>
            <person name="O'Toole P.W."/>
        </authorList>
    </citation>
    <scope>NUCLEOTIDE SEQUENCE [LARGE SCALE GENOMIC DNA]</scope>
    <source>
        <strain evidence="5 6">DSM 17896</strain>
    </source>
</reference>
<keyword evidence="6" id="KW-1185">Reference proteome</keyword>
<dbReference type="GO" id="GO:0043565">
    <property type="term" value="F:sequence-specific DNA binding"/>
    <property type="evidence" value="ECO:0007669"/>
    <property type="project" value="InterPro"/>
</dbReference>
<name>A0A0R2I0K1_9LACO</name>
<organism evidence="5 6">
    <name type="scientific">Limosilactobacillus secaliphilus</name>
    <dbReference type="NCBI Taxonomy" id="396268"/>
    <lineage>
        <taxon>Bacteria</taxon>
        <taxon>Bacillati</taxon>
        <taxon>Bacillota</taxon>
        <taxon>Bacilli</taxon>
        <taxon>Lactobacillales</taxon>
        <taxon>Lactobacillaceae</taxon>
        <taxon>Limosilactobacillus</taxon>
    </lineage>
</organism>
<evidence type="ECO:0000313" key="5">
    <source>
        <dbReference type="EMBL" id="KRN58270.1"/>
    </source>
</evidence>
<dbReference type="OrthoDB" id="192171at2"/>
<keyword evidence="2" id="KW-0238">DNA-binding</keyword>
<dbReference type="RefSeq" id="WP_157051217.1">
    <property type="nucleotide sequence ID" value="NZ_JQBW01000010.1"/>
</dbReference>
<accession>A0A0R2I0K1</accession>
<evidence type="ECO:0000256" key="1">
    <source>
        <dbReference type="ARBA" id="ARBA00023015"/>
    </source>
</evidence>
<dbReference type="PATRIC" id="fig|396268.3.peg.725"/>
<dbReference type="SMART" id="SM00342">
    <property type="entry name" value="HTH_ARAC"/>
    <property type="match status" value="1"/>
</dbReference>
<evidence type="ECO:0000313" key="6">
    <source>
        <dbReference type="Proteomes" id="UP000050934"/>
    </source>
</evidence>
<dbReference type="Gene3D" id="1.10.10.60">
    <property type="entry name" value="Homeodomain-like"/>
    <property type="match status" value="2"/>
</dbReference>
<feature type="domain" description="HTH araC/xylS-type" evidence="4">
    <location>
        <begin position="191"/>
        <end position="289"/>
    </location>
</feature>
<dbReference type="InterPro" id="IPR003313">
    <property type="entry name" value="AraC-bd"/>
</dbReference>
<dbReference type="PANTHER" id="PTHR43280">
    <property type="entry name" value="ARAC-FAMILY TRANSCRIPTIONAL REGULATOR"/>
    <property type="match status" value="1"/>
</dbReference>
<proteinExistence type="predicted"/>
<dbReference type="GO" id="GO:0003700">
    <property type="term" value="F:DNA-binding transcription factor activity"/>
    <property type="evidence" value="ECO:0007669"/>
    <property type="project" value="InterPro"/>
</dbReference>
<dbReference type="SUPFAM" id="SSF51215">
    <property type="entry name" value="Regulatory protein AraC"/>
    <property type="match status" value="1"/>
</dbReference>
<comment type="caution">
    <text evidence="5">The sequence shown here is derived from an EMBL/GenBank/DDBJ whole genome shotgun (WGS) entry which is preliminary data.</text>
</comment>
<evidence type="ECO:0000259" key="4">
    <source>
        <dbReference type="PROSITE" id="PS01124"/>
    </source>
</evidence>
<dbReference type="InterPro" id="IPR018060">
    <property type="entry name" value="HTH_AraC"/>
</dbReference>
<evidence type="ECO:0000256" key="3">
    <source>
        <dbReference type="ARBA" id="ARBA00023163"/>
    </source>
</evidence>
<dbReference type="AlphaFoldDB" id="A0A0R2I0K1"/>
<dbReference type="Pfam" id="PF12833">
    <property type="entry name" value="HTH_18"/>
    <property type="match status" value="1"/>
</dbReference>
<dbReference type="SUPFAM" id="SSF46689">
    <property type="entry name" value="Homeodomain-like"/>
    <property type="match status" value="2"/>
</dbReference>
<dbReference type="InterPro" id="IPR009057">
    <property type="entry name" value="Homeodomain-like_sf"/>
</dbReference>
<dbReference type="InterPro" id="IPR037923">
    <property type="entry name" value="HTH-like"/>
</dbReference>
<dbReference type="PROSITE" id="PS01124">
    <property type="entry name" value="HTH_ARAC_FAMILY_2"/>
    <property type="match status" value="1"/>
</dbReference>
<dbReference type="Proteomes" id="UP000050934">
    <property type="component" value="Unassembled WGS sequence"/>
</dbReference>
<dbReference type="PANTHER" id="PTHR43280:SF2">
    <property type="entry name" value="HTH-TYPE TRANSCRIPTIONAL REGULATOR EXSA"/>
    <property type="match status" value="1"/>
</dbReference>
<dbReference type="Pfam" id="PF02311">
    <property type="entry name" value="AraC_binding"/>
    <property type="match status" value="1"/>
</dbReference>
<dbReference type="EMBL" id="JQBW01000010">
    <property type="protein sequence ID" value="KRN58270.1"/>
    <property type="molecule type" value="Genomic_DNA"/>
</dbReference>
<evidence type="ECO:0000256" key="2">
    <source>
        <dbReference type="ARBA" id="ARBA00023125"/>
    </source>
</evidence>
<keyword evidence="3" id="KW-0804">Transcription</keyword>
<keyword evidence="1" id="KW-0805">Transcription regulation</keyword>
<gene>
    <name evidence="5" type="ORF">IV45_GL000715</name>
</gene>
<protein>
    <recommendedName>
        <fullName evidence="4">HTH araC/xylS-type domain-containing protein</fullName>
    </recommendedName>
</protein>
<sequence length="308" mass="35949">MEVDKSNHRVFLFNSDCPFHHYASGKKIVRESQNYVNNEPVKAYELFICSRGQCQLVVDQRVRRMKKGTCIVIGPHQELQVVSQTNQADFYWFQFLPKDDRSLVDVKQVKTDLANRKKLSQLVNNVIIPEQYQLRDFSGINTDCLNALLVIKGNYYSDALPSYVITSLMLKITNDFIASLHNLTRSNPRALEIIDWLNQNLDEKTTVKSLADHFQMNYRYISRLIKAETGMTASNLIVHKKLEIACGLLLQSNLPLKVIADRSYFNDEKYFLRVFKKHIGQTPTQYRQQYMRDFLLNDTKTRESQNHQ</sequence>